<keyword evidence="4 7" id="KW-0456">Lyase</keyword>
<proteinExistence type="inferred from homology"/>
<evidence type="ECO:0000256" key="2">
    <source>
        <dbReference type="ARBA" id="ARBA00012224"/>
    </source>
</evidence>
<dbReference type="InterPro" id="IPR027619">
    <property type="entry name" value="C-S_lyase_PatB-like"/>
</dbReference>
<dbReference type="InterPro" id="IPR015424">
    <property type="entry name" value="PyrdxlP-dep_Trfase"/>
</dbReference>
<comment type="similarity">
    <text evidence="5">Belongs to the class-II pyridoxal-phosphate-dependent aminotransferase family. MalY/PatB cystathionine beta-lyase subfamily.</text>
</comment>
<dbReference type="Gene3D" id="3.40.640.10">
    <property type="entry name" value="Type I PLP-dependent aspartate aminotransferase-like (Major domain)"/>
    <property type="match status" value="1"/>
</dbReference>
<comment type="cofactor">
    <cofactor evidence="1">
        <name>pyridoxal 5'-phosphate</name>
        <dbReference type="ChEBI" id="CHEBI:597326"/>
    </cofactor>
</comment>
<name>A0A4Q9WBN7_STALU</name>
<dbReference type="GO" id="GO:0047804">
    <property type="term" value="F:cysteine-S-conjugate beta-lyase activity"/>
    <property type="evidence" value="ECO:0007669"/>
    <property type="project" value="UniProtKB-EC"/>
</dbReference>
<keyword evidence="3" id="KW-0663">Pyridoxal phosphate</keyword>
<dbReference type="InterPro" id="IPR015421">
    <property type="entry name" value="PyrdxlP-dep_Trfase_major"/>
</dbReference>
<gene>
    <name evidence="7" type="ORF">EQ812_06515</name>
</gene>
<dbReference type="PANTHER" id="PTHR43525:SF1">
    <property type="entry name" value="PROTEIN MALY"/>
    <property type="match status" value="1"/>
</dbReference>
<dbReference type="InterPro" id="IPR051798">
    <property type="entry name" value="Class-II_PLP-Dep_Aminotrans"/>
</dbReference>
<organism evidence="7 8">
    <name type="scientific">Staphylococcus lugdunensis</name>
    <dbReference type="NCBI Taxonomy" id="28035"/>
    <lineage>
        <taxon>Bacteria</taxon>
        <taxon>Bacillati</taxon>
        <taxon>Bacillota</taxon>
        <taxon>Bacilli</taxon>
        <taxon>Bacillales</taxon>
        <taxon>Staphylococcaceae</taxon>
        <taxon>Staphylococcus</taxon>
    </lineage>
</organism>
<evidence type="ECO:0000256" key="1">
    <source>
        <dbReference type="ARBA" id="ARBA00001933"/>
    </source>
</evidence>
<dbReference type="InterPro" id="IPR015422">
    <property type="entry name" value="PyrdxlP-dep_Trfase_small"/>
</dbReference>
<evidence type="ECO:0000313" key="8">
    <source>
        <dbReference type="Proteomes" id="UP000293637"/>
    </source>
</evidence>
<dbReference type="Gene3D" id="3.90.1150.10">
    <property type="entry name" value="Aspartate Aminotransferase, domain 1"/>
    <property type="match status" value="1"/>
</dbReference>
<dbReference type="Pfam" id="PF00155">
    <property type="entry name" value="Aminotran_1_2"/>
    <property type="match status" value="1"/>
</dbReference>
<dbReference type="EC" id="4.4.1.13" evidence="2"/>
<reference evidence="7 8" key="1">
    <citation type="journal article" date="2019" name="Sci. Transl. Med.">
        <title>Quorum sensing between bacterial species on the skin protects against epidermal injury in atopic dermatitis.</title>
        <authorList>
            <person name="Williams M.R."/>
        </authorList>
    </citation>
    <scope>NUCLEOTIDE SEQUENCE [LARGE SCALE GENOMIC DNA]</scope>
    <source>
        <strain evidence="7 8">E7</strain>
    </source>
</reference>
<dbReference type="PANTHER" id="PTHR43525">
    <property type="entry name" value="PROTEIN MALY"/>
    <property type="match status" value="1"/>
</dbReference>
<evidence type="ECO:0000256" key="3">
    <source>
        <dbReference type="ARBA" id="ARBA00022898"/>
    </source>
</evidence>
<dbReference type="RefSeq" id="WP_002492387.1">
    <property type="nucleotide sequence ID" value="NZ_AP021848.1"/>
</dbReference>
<comment type="caution">
    <text evidence="7">The sequence shown here is derived from an EMBL/GenBank/DDBJ whole genome shotgun (WGS) entry which is preliminary data.</text>
</comment>
<evidence type="ECO:0000259" key="6">
    <source>
        <dbReference type="Pfam" id="PF00155"/>
    </source>
</evidence>
<dbReference type="SUPFAM" id="SSF53383">
    <property type="entry name" value="PLP-dependent transferases"/>
    <property type="match status" value="1"/>
</dbReference>
<evidence type="ECO:0000256" key="5">
    <source>
        <dbReference type="ARBA" id="ARBA00037974"/>
    </source>
</evidence>
<dbReference type="AlphaFoldDB" id="A0A4Q9WBN7"/>
<dbReference type="InterPro" id="IPR004839">
    <property type="entry name" value="Aminotransferase_I/II_large"/>
</dbReference>
<dbReference type="CDD" id="cd00609">
    <property type="entry name" value="AAT_like"/>
    <property type="match status" value="1"/>
</dbReference>
<dbReference type="GeneID" id="58090952"/>
<sequence>MTYNFDEIIDRRSTNAMNVEGYLPYLFGNADVSDLQHADDLIRLWIADMDFATPDVVLNAIRRRLDQKILGYTQVFHVDYYNAFVKWTQSRYGYHFPQEQLVFSHGIVAGLIELVSYICNNDDHALILTPSYGPFKMACDENQVEVHYSPLINEEEYYRIDFDDVERQIVQHNIKLCIFCNPHNPSGRVWSREELERFGNIMKAHDVWLISDEIHCDIMRKGMQHLPFATVLPDYDKVITAMSQSKAFNIAGLMFSNLIIRHKGLLNTWKQQHFGSENPLSIAATQAAYEQGEDWLQAMNTYLDGNFEWLKQFLQQELPNAKFKIPEATYLAWVDLSDYITQQHISEPMAKYFIKRAGVIIEGQEQFVHNADGHIRINLAVPRTVLQQGLTKIKAALMS</sequence>
<evidence type="ECO:0000313" key="7">
    <source>
        <dbReference type="EMBL" id="TBW72624.1"/>
    </source>
</evidence>
<protein>
    <recommendedName>
        <fullName evidence="2">cysteine-S-conjugate beta-lyase</fullName>
        <ecNumber evidence="2">4.4.1.13</ecNumber>
    </recommendedName>
</protein>
<evidence type="ECO:0000256" key="4">
    <source>
        <dbReference type="ARBA" id="ARBA00023239"/>
    </source>
</evidence>
<dbReference type="Proteomes" id="UP000293637">
    <property type="component" value="Unassembled WGS sequence"/>
</dbReference>
<accession>A0A4Q9WBN7</accession>
<feature type="domain" description="Aminotransferase class I/classII large" evidence="6">
    <location>
        <begin position="40"/>
        <end position="393"/>
    </location>
</feature>
<dbReference type="NCBIfam" id="TIGR04350">
    <property type="entry name" value="C_S_lyase_PatB"/>
    <property type="match status" value="1"/>
</dbReference>
<dbReference type="GO" id="GO:0030170">
    <property type="term" value="F:pyridoxal phosphate binding"/>
    <property type="evidence" value="ECO:0007669"/>
    <property type="project" value="InterPro"/>
</dbReference>
<dbReference type="EMBL" id="SCHB01000003">
    <property type="protein sequence ID" value="TBW72624.1"/>
    <property type="molecule type" value="Genomic_DNA"/>
</dbReference>